<feature type="non-terminal residue" evidence="1">
    <location>
        <position position="73"/>
    </location>
</feature>
<gene>
    <name evidence="1" type="ORF">T265_16005</name>
</gene>
<protein>
    <submittedName>
        <fullName evidence="1">Uncharacterized protein</fullName>
    </submittedName>
</protein>
<dbReference type="RefSeq" id="XP_009177736.1">
    <property type="nucleotide sequence ID" value="XM_009179472.1"/>
</dbReference>
<dbReference type="CTD" id="20330170"/>
<name>A0A074YZ72_OPIVI</name>
<dbReference type="EMBL" id="KL600361">
    <property type="protein sequence ID" value="KER18517.1"/>
    <property type="molecule type" value="Genomic_DNA"/>
</dbReference>
<sequence length="73" mass="8522">VSAITRSKEDREYRRLTSRTKYHAARYKATNPAIVKSNMDDFSLQRNKHWDREWSKASFGTVSEFGVQKRGNG</sequence>
<evidence type="ECO:0000313" key="2">
    <source>
        <dbReference type="Proteomes" id="UP000054324"/>
    </source>
</evidence>
<evidence type="ECO:0000313" key="1">
    <source>
        <dbReference type="EMBL" id="KER18517.1"/>
    </source>
</evidence>
<feature type="non-terminal residue" evidence="1">
    <location>
        <position position="1"/>
    </location>
</feature>
<organism evidence="1 2">
    <name type="scientific">Opisthorchis viverrini</name>
    <name type="common">Southeast Asian liver fluke</name>
    <dbReference type="NCBI Taxonomy" id="6198"/>
    <lineage>
        <taxon>Eukaryota</taxon>
        <taxon>Metazoa</taxon>
        <taxon>Spiralia</taxon>
        <taxon>Lophotrochozoa</taxon>
        <taxon>Platyhelminthes</taxon>
        <taxon>Trematoda</taxon>
        <taxon>Digenea</taxon>
        <taxon>Opisthorchiida</taxon>
        <taxon>Opisthorchiata</taxon>
        <taxon>Opisthorchiidae</taxon>
        <taxon>Opisthorchis</taxon>
    </lineage>
</organism>
<dbReference type="AlphaFoldDB" id="A0A074YZ72"/>
<proteinExistence type="predicted"/>
<dbReference type="Proteomes" id="UP000054324">
    <property type="component" value="Unassembled WGS sequence"/>
</dbReference>
<dbReference type="GeneID" id="20330170"/>
<keyword evidence="2" id="KW-1185">Reference proteome</keyword>
<dbReference type="KEGG" id="ovi:T265_16005"/>
<accession>A0A074YZ72</accession>
<reference evidence="1 2" key="1">
    <citation type="submission" date="2013-11" db="EMBL/GenBank/DDBJ databases">
        <title>Opisthorchis viverrini - life in the bile duct.</title>
        <authorList>
            <person name="Young N.D."/>
            <person name="Nagarajan N."/>
            <person name="Lin S.J."/>
            <person name="Korhonen P.K."/>
            <person name="Jex A.R."/>
            <person name="Hall R.S."/>
            <person name="Safavi-Hemami H."/>
            <person name="Kaewkong W."/>
            <person name="Bertrand D."/>
            <person name="Gao S."/>
            <person name="Seet Q."/>
            <person name="Wongkham S."/>
            <person name="Teh B.T."/>
            <person name="Wongkham C."/>
            <person name="Intapan P.M."/>
            <person name="Maleewong W."/>
            <person name="Yang X."/>
            <person name="Hu M."/>
            <person name="Wang Z."/>
            <person name="Hofmann A."/>
            <person name="Sternberg P.W."/>
            <person name="Tan P."/>
            <person name="Wang J."/>
            <person name="Gasser R.B."/>
        </authorList>
    </citation>
    <scope>NUCLEOTIDE SEQUENCE [LARGE SCALE GENOMIC DNA]</scope>
</reference>